<proteinExistence type="inferred from homology"/>
<reference evidence="3 4" key="1">
    <citation type="submission" date="2024-01" db="EMBL/GenBank/DDBJ databases">
        <title>The genomes of 5 underutilized Papilionoideae crops provide insights into root nodulation and disease resistanc.</title>
        <authorList>
            <person name="Jiang F."/>
        </authorList>
    </citation>
    <scope>NUCLEOTIDE SEQUENCE [LARGE SCALE GENOMIC DNA]</scope>
    <source>
        <strain evidence="3">DUOXIRENSHENG_FW03</strain>
        <tissue evidence="3">Leaves</tissue>
    </source>
</reference>
<comment type="function">
    <text evidence="1">The GINS complex plays an essential role in the initiation of DNA replication.</text>
</comment>
<dbReference type="PANTHER" id="PTHR21206:SF0">
    <property type="entry name" value="DNA REPLICATION COMPLEX GINS PROTEIN SLD5"/>
    <property type="match status" value="1"/>
</dbReference>
<name>A0AAN9XG60_PSOTE</name>
<sequence length="184" mass="21593">MDDYESLIATTDVELLKRAWRNEKATPEILCYESHLVFRIKKQIKLVEENMEEKSNHHDSGDDNDSLLISKIQKCLFNILKTDELLKRLSEEERNYAKTCEKDLNQHLEDIVLSKLPKNYESVPNTVLESQLDTLVLCRSKDYLTIELDDDDKLRLFEMEPDVLHFISYKPIKAHVKNGKIDLL</sequence>
<dbReference type="InterPro" id="IPR031633">
    <property type="entry name" value="SLD5_C"/>
</dbReference>
<dbReference type="EMBL" id="JAYMYS010000006">
    <property type="protein sequence ID" value="KAK7390539.1"/>
    <property type="molecule type" value="Genomic_DNA"/>
</dbReference>
<keyword evidence="4" id="KW-1185">Reference proteome</keyword>
<dbReference type="Proteomes" id="UP001386955">
    <property type="component" value="Unassembled WGS sequence"/>
</dbReference>
<evidence type="ECO:0000313" key="4">
    <source>
        <dbReference type="Proteomes" id="UP001386955"/>
    </source>
</evidence>
<feature type="domain" description="DNA replication complex GINS protein SLD5 C-terminal" evidence="2">
    <location>
        <begin position="131"/>
        <end position="184"/>
    </location>
</feature>
<comment type="caution">
    <text evidence="3">The sequence shown here is derived from an EMBL/GenBank/DDBJ whole genome shotgun (WGS) entry which is preliminary data.</text>
</comment>
<protein>
    <recommendedName>
        <fullName evidence="1">DNA replication complex GINS protein SLD5</fullName>
    </recommendedName>
</protein>
<dbReference type="InterPro" id="IPR038749">
    <property type="entry name" value="Sld5_GINS_A"/>
</dbReference>
<gene>
    <name evidence="3" type="ORF">VNO78_25847</name>
</gene>
<dbReference type="InterPro" id="IPR008591">
    <property type="entry name" value="GINS_Sld5"/>
</dbReference>
<keyword evidence="1" id="KW-0235">DNA replication</keyword>
<evidence type="ECO:0000256" key="1">
    <source>
        <dbReference type="PIRNR" id="PIRNR007764"/>
    </source>
</evidence>
<keyword evidence="1" id="KW-0539">Nucleus</keyword>
<dbReference type="SUPFAM" id="SSF158573">
    <property type="entry name" value="GINS helical bundle-like"/>
    <property type="match status" value="1"/>
</dbReference>
<organism evidence="3 4">
    <name type="scientific">Psophocarpus tetragonolobus</name>
    <name type="common">Winged bean</name>
    <name type="synonym">Dolichos tetragonolobus</name>
    <dbReference type="NCBI Taxonomy" id="3891"/>
    <lineage>
        <taxon>Eukaryota</taxon>
        <taxon>Viridiplantae</taxon>
        <taxon>Streptophyta</taxon>
        <taxon>Embryophyta</taxon>
        <taxon>Tracheophyta</taxon>
        <taxon>Spermatophyta</taxon>
        <taxon>Magnoliopsida</taxon>
        <taxon>eudicotyledons</taxon>
        <taxon>Gunneridae</taxon>
        <taxon>Pentapetalae</taxon>
        <taxon>rosids</taxon>
        <taxon>fabids</taxon>
        <taxon>Fabales</taxon>
        <taxon>Fabaceae</taxon>
        <taxon>Papilionoideae</taxon>
        <taxon>50 kb inversion clade</taxon>
        <taxon>NPAAA clade</taxon>
        <taxon>indigoferoid/millettioid clade</taxon>
        <taxon>Phaseoleae</taxon>
        <taxon>Psophocarpus</taxon>
    </lineage>
</organism>
<dbReference type="GO" id="GO:0000811">
    <property type="term" value="C:GINS complex"/>
    <property type="evidence" value="ECO:0007669"/>
    <property type="project" value="UniProtKB-UniRule"/>
</dbReference>
<dbReference type="SUPFAM" id="SSF160059">
    <property type="entry name" value="PriA/YqbF domain"/>
    <property type="match status" value="1"/>
</dbReference>
<evidence type="ECO:0000259" key="2">
    <source>
        <dbReference type="Pfam" id="PF16922"/>
    </source>
</evidence>
<dbReference type="InterPro" id="IPR036224">
    <property type="entry name" value="GINS_bundle-like_dom_sf"/>
</dbReference>
<accession>A0AAN9XG60</accession>
<comment type="similarity">
    <text evidence="1">Belongs to the GINS4/SLD5 family.</text>
</comment>
<dbReference type="GO" id="GO:0006261">
    <property type="term" value="P:DNA-templated DNA replication"/>
    <property type="evidence" value="ECO:0007669"/>
    <property type="project" value="InterPro"/>
</dbReference>
<comment type="subcellular location">
    <subcellularLocation>
        <location evidence="1">Nucleus</location>
    </subcellularLocation>
</comment>
<dbReference type="AlphaFoldDB" id="A0AAN9XG60"/>
<dbReference type="PANTHER" id="PTHR21206">
    <property type="entry name" value="SLD5 PROTEIN"/>
    <property type="match status" value="1"/>
</dbReference>
<dbReference type="CDD" id="cd11711">
    <property type="entry name" value="GINS_A_Sld5"/>
    <property type="match status" value="1"/>
</dbReference>
<dbReference type="Gene3D" id="1.20.58.1030">
    <property type="match status" value="2"/>
</dbReference>
<dbReference type="PIRSF" id="PIRSF007764">
    <property type="entry name" value="Sld5"/>
    <property type="match status" value="1"/>
</dbReference>
<dbReference type="GO" id="GO:0000727">
    <property type="term" value="P:double-strand break repair via break-induced replication"/>
    <property type="evidence" value="ECO:0007669"/>
    <property type="project" value="TreeGrafter"/>
</dbReference>
<evidence type="ECO:0000313" key="3">
    <source>
        <dbReference type="EMBL" id="KAK7390539.1"/>
    </source>
</evidence>
<dbReference type="Pfam" id="PF16922">
    <property type="entry name" value="SLD5_C"/>
    <property type="match status" value="1"/>
</dbReference>